<gene>
    <name evidence="2" type="ORF">TM49_16000</name>
</gene>
<feature type="transmembrane region" description="Helical" evidence="1">
    <location>
        <begin position="110"/>
        <end position="129"/>
    </location>
</feature>
<organism evidence="2 3">
    <name type="scientific">Martelella endophytica</name>
    <dbReference type="NCBI Taxonomy" id="1486262"/>
    <lineage>
        <taxon>Bacteria</taxon>
        <taxon>Pseudomonadati</taxon>
        <taxon>Pseudomonadota</taxon>
        <taxon>Alphaproteobacteria</taxon>
        <taxon>Hyphomicrobiales</taxon>
        <taxon>Aurantimonadaceae</taxon>
        <taxon>Martelella</taxon>
    </lineage>
</organism>
<feature type="transmembrane region" description="Helical" evidence="1">
    <location>
        <begin position="6"/>
        <end position="27"/>
    </location>
</feature>
<feature type="transmembrane region" description="Helical" evidence="1">
    <location>
        <begin position="149"/>
        <end position="179"/>
    </location>
</feature>
<proteinExistence type="predicted"/>
<keyword evidence="3" id="KW-1185">Reference proteome</keyword>
<keyword evidence="1" id="KW-0472">Membrane</keyword>
<dbReference type="EMBL" id="CP010803">
    <property type="protein sequence ID" value="AJY46835.1"/>
    <property type="molecule type" value="Genomic_DNA"/>
</dbReference>
<dbReference type="STRING" id="1486262.TM49_16000"/>
<dbReference type="Proteomes" id="UP000032611">
    <property type="component" value="Chromosome"/>
</dbReference>
<sequence length="497" mass="56089">MLTNFLTNVMLFAGIGAFLDNVFINVAERQKIAIYLENGVADLSLNTRFSNFLKRAYSIIFGRFFSKSIFSFGFIFSAAIISLFSFAIVITFQTNLYPQIFSEIKYDSTQIILIISFILFNVIFDYFTIVQTKVFIEASLKSNTISRSILFIASDLIVTMNTFILAYAAFLLLVVQVFISYPIQATVLVRESEPPTKITADEERRIFEEIENKEYRNKIKYRGSMSGALFSEKDMSDLEGLYFSYYSTFDPSNPEIQASIIASLASLNISNFDMNQITDEREVLNIENQLKQLDQRLYLITDQNDEMREIYNVTFDVDGSVLKNGSLDPAYTSAFLLADELEDGFPASLIGPIGLPRLSSLIQSVVSPAYNPLPTAICFERRLPIGRMLLSEQGIELISRCEDFITFDFVWVNSLDTDLALVGRNLSPYRIPFNTLLVTSMLPTAFFYLSIILLAIATLLFSKVIRGTNRVKVFFLRAPLSIAGLFLGVLLGAFGLI</sequence>
<keyword evidence="1" id="KW-1133">Transmembrane helix</keyword>
<evidence type="ECO:0000256" key="1">
    <source>
        <dbReference type="SAM" id="Phobius"/>
    </source>
</evidence>
<feature type="transmembrane region" description="Helical" evidence="1">
    <location>
        <begin position="69"/>
        <end position="90"/>
    </location>
</feature>
<feature type="transmembrane region" description="Helical" evidence="1">
    <location>
        <begin position="436"/>
        <end position="462"/>
    </location>
</feature>
<evidence type="ECO:0000313" key="3">
    <source>
        <dbReference type="Proteomes" id="UP000032611"/>
    </source>
</evidence>
<feature type="transmembrane region" description="Helical" evidence="1">
    <location>
        <begin position="474"/>
        <end position="496"/>
    </location>
</feature>
<dbReference type="KEGG" id="mey:TM49_16000"/>
<evidence type="ECO:0000313" key="2">
    <source>
        <dbReference type="EMBL" id="AJY46835.1"/>
    </source>
</evidence>
<dbReference type="AlphaFoldDB" id="A0A0D5LS94"/>
<dbReference type="HOGENOM" id="CLU_548358_0_0_5"/>
<dbReference type="PATRIC" id="fig|1486262.3.peg.3305"/>
<name>A0A0D5LS94_MAREN</name>
<accession>A0A0D5LS94</accession>
<keyword evidence="1" id="KW-0812">Transmembrane</keyword>
<reference evidence="2 3" key="1">
    <citation type="journal article" date="2015" name="Genome Announc.">
        <title>Complete genome sequence of Martelella endophytica YC6887, which has antifungal activity associated with a halophyte.</title>
        <authorList>
            <person name="Khan A."/>
            <person name="Khan H."/>
            <person name="Chung E.J."/>
            <person name="Hossain M.T."/>
            <person name="Chung Y.R."/>
        </authorList>
    </citation>
    <scope>NUCLEOTIDE SEQUENCE [LARGE SCALE GENOMIC DNA]</scope>
    <source>
        <strain evidence="2">YC6887</strain>
    </source>
</reference>
<protein>
    <submittedName>
        <fullName evidence="2">Uncharacterized protein</fullName>
    </submittedName>
</protein>